<comment type="caution">
    <text evidence="2">The sequence shown here is derived from an EMBL/GenBank/DDBJ whole genome shotgun (WGS) entry which is preliminary data.</text>
</comment>
<dbReference type="GO" id="GO:0003700">
    <property type="term" value="F:DNA-binding transcription factor activity"/>
    <property type="evidence" value="ECO:0007669"/>
    <property type="project" value="InterPro"/>
</dbReference>
<accession>A0A8J3IWE1</accession>
<keyword evidence="3" id="KW-1185">Reference proteome</keyword>
<evidence type="ECO:0000313" key="3">
    <source>
        <dbReference type="Proteomes" id="UP000612808"/>
    </source>
</evidence>
<dbReference type="SMART" id="SM00347">
    <property type="entry name" value="HTH_MARR"/>
    <property type="match status" value="1"/>
</dbReference>
<dbReference type="InterPro" id="IPR039422">
    <property type="entry name" value="MarR/SlyA-like"/>
</dbReference>
<dbReference type="RefSeq" id="WP_203657140.1">
    <property type="nucleotide sequence ID" value="NZ_BOMB01000012.1"/>
</dbReference>
<reference evidence="2" key="1">
    <citation type="submission" date="2021-01" db="EMBL/GenBank/DDBJ databases">
        <title>Whole genome shotgun sequence of Actinocatenispora rupis NBRC 107355.</title>
        <authorList>
            <person name="Komaki H."/>
            <person name="Tamura T."/>
        </authorList>
    </citation>
    <scope>NUCLEOTIDE SEQUENCE</scope>
    <source>
        <strain evidence="2">NBRC 107355</strain>
    </source>
</reference>
<dbReference type="GO" id="GO:0006950">
    <property type="term" value="P:response to stress"/>
    <property type="evidence" value="ECO:0007669"/>
    <property type="project" value="TreeGrafter"/>
</dbReference>
<dbReference type="PROSITE" id="PS50995">
    <property type="entry name" value="HTH_MARR_2"/>
    <property type="match status" value="1"/>
</dbReference>
<name>A0A8J3IWE1_9ACTN</name>
<dbReference type="SUPFAM" id="SSF46785">
    <property type="entry name" value="Winged helix' DNA-binding domain"/>
    <property type="match status" value="1"/>
</dbReference>
<dbReference type="Pfam" id="PF12802">
    <property type="entry name" value="MarR_2"/>
    <property type="match status" value="1"/>
</dbReference>
<gene>
    <name evidence="2" type="ORF">Aru02nite_21050</name>
</gene>
<protein>
    <submittedName>
        <fullName evidence="2">MarR family transcriptional regulator</fullName>
    </submittedName>
</protein>
<dbReference type="PANTHER" id="PTHR33164:SF57">
    <property type="entry name" value="MARR-FAMILY TRANSCRIPTIONAL REGULATOR"/>
    <property type="match status" value="1"/>
</dbReference>
<dbReference type="InterPro" id="IPR036390">
    <property type="entry name" value="WH_DNA-bd_sf"/>
</dbReference>
<dbReference type="InterPro" id="IPR036388">
    <property type="entry name" value="WH-like_DNA-bd_sf"/>
</dbReference>
<dbReference type="AlphaFoldDB" id="A0A8J3IWE1"/>
<feature type="domain" description="HTH marR-type" evidence="1">
    <location>
        <begin position="8"/>
        <end position="145"/>
    </location>
</feature>
<sequence>MVDKSTSVTEIERALVAIRRSQARRSLARLSRRRAGRSDVPDAVVDLLDAVDGAGPLTVTEAAAALGVDQPRASRLAAQALDAGLLRRGADPADGRRSPLTLAAAGRRLLDRVRAFRRDVVAEATAGWSAADRAALGRLLTRFVTDFAALTRDP</sequence>
<organism evidence="2 3">
    <name type="scientific">Actinocatenispora rupis</name>
    <dbReference type="NCBI Taxonomy" id="519421"/>
    <lineage>
        <taxon>Bacteria</taxon>
        <taxon>Bacillati</taxon>
        <taxon>Actinomycetota</taxon>
        <taxon>Actinomycetes</taxon>
        <taxon>Micromonosporales</taxon>
        <taxon>Micromonosporaceae</taxon>
        <taxon>Actinocatenispora</taxon>
    </lineage>
</organism>
<dbReference type="EMBL" id="BOMB01000012">
    <property type="protein sequence ID" value="GID11216.1"/>
    <property type="molecule type" value="Genomic_DNA"/>
</dbReference>
<evidence type="ECO:0000313" key="2">
    <source>
        <dbReference type="EMBL" id="GID11216.1"/>
    </source>
</evidence>
<dbReference type="Proteomes" id="UP000612808">
    <property type="component" value="Unassembled WGS sequence"/>
</dbReference>
<dbReference type="PANTHER" id="PTHR33164">
    <property type="entry name" value="TRANSCRIPTIONAL REGULATOR, MARR FAMILY"/>
    <property type="match status" value="1"/>
</dbReference>
<proteinExistence type="predicted"/>
<dbReference type="Gene3D" id="1.10.10.10">
    <property type="entry name" value="Winged helix-like DNA-binding domain superfamily/Winged helix DNA-binding domain"/>
    <property type="match status" value="1"/>
</dbReference>
<evidence type="ECO:0000259" key="1">
    <source>
        <dbReference type="PROSITE" id="PS50995"/>
    </source>
</evidence>
<dbReference type="InterPro" id="IPR000835">
    <property type="entry name" value="HTH_MarR-typ"/>
</dbReference>